<dbReference type="InterPro" id="IPR018695">
    <property type="entry name" value="DUF2194"/>
</dbReference>
<reference evidence="2 3" key="1">
    <citation type="submission" date="2023-03" db="EMBL/GenBank/DDBJ databases">
        <title>Bacillus Genome Sequencing.</title>
        <authorList>
            <person name="Dunlap C."/>
        </authorList>
    </citation>
    <scope>NUCLEOTIDE SEQUENCE [LARGE SCALE GENOMIC DNA]</scope>
    <source>
        <strain evidence="2 3">B-615</strain>
    </source>
</reference>
<keyword evidence="1" id="KW-0812">Transmembrane</keyword>
<proteinExistence type="predicted"/>
<keyword evidence="1" id="KW-1133">Transmembrane helix</keyword>
<evidence type="ECO:0000256" key="1">
    <source>
        <dbReference type="SAM" id="Phobius"/>
    </source>
</evidence>
<dbReference type="Pfam" id="PF09960">
    <property type="entry name" value="DUF2194"/>
    <property type="match status" value="2"/>
</dbReference>
<dbReference type="RefSeq" id="WP_327921476.1">
    <property type="nucleotide sequence ID" value="NZ_JARMDB010000026.1"/>
</dbReference>
<protein>
    <submittedName>
        <fullName evidence="2">DUF2194 domain-containing protein</fullName>
    </submittedName>
</protein>
<dbReference type="Proteomes" id="UP001309448">
    <property type="component" value="Unassembled WGS sequence"/>
</dbReference>
<dbReference type="Gene3D" id="3.20.20.370">
    <property type="entry name" value="Glycoside hydrolase/deacetylase"/>
    <property type="match status" value="1"/>
</dbReference>
<comment type="caution">
    <text evidence="2">The sequence shown here is derived from an EMBL/GenBank/DDBJ whole genome shotgun (WGS) entry which is preliminary data.</text>
</comment>
<dbReference type="CDD" id="cd10924">
    <property type="entry name" value="CE4_COG4878"/>
    <property type="match status" value="1"/>
</dbReference>
<evidence type="ECO:0000313" key="2">
    <source>
        <dbReference type="EMBL" id="MED1568637.1"/>
    </source>
</evidence>
<gene>
    <name evidence="2" type="ORF">P4U88_22670</name>
</gene>
<name>A0ABU6N0V5_9BACI</name>
<keyword evidence="1" id="KW-0472">Membrane</keyword>
<keyword evidence="3" id="KW-1185">Reference proteome</keyword>
<dbReference type="EMBL" id="JARMDB010000026">
    <property type="protein sequence ID" value="MED1568637.1"/>
    <property type="molecule type" value="Genomic_DNA"/>
</dbReference>
<dbReference type="InterPro" id="IPR029062">
    <property type="entry name" value="Class_I_gatase-like"/>
</dbReference>
<dbReference type="InterPro" id="IPR011330">
    <property type="entry name" value="Glyco_hydro/deAcase_b/a-brl"/>
</dbReference>
<dbReference type="SUPFAM" id="SSF88713">
    <property type="entry name" value="Glycoside hydrolase/deacetylase"/>
    <property type="match status" value="1"/>
</dbReference>
<dbReference type="SUPFAM" id="SSF52317">
    <property type="entry name" value="Class I glutamine amidotransferase-like"/>
    <property type="match status" value="1"/>
</dbReference>
<evidence type="ECO:0000313" key="3">
    <source>
        <dbReference type="Proteomes" id="UP001309448"/>
    </source>
</evidence>
<feature type="transmembrane region" description="Helical" evidence="1">
    <location>
        <begin position="7"/>
        <end position="27"/>
    </location>
</feature>
<organism evidence="2 3">
    <name type="scientific">Bacillus paramycoides</name>
    <dbReference type="NCBI Taxonomy" id="2026194"/>
    <lineage>
        <taxon>Bacteria</taxon>
        <taxon>Bacillati</taxon>
        <taxon>Bacillota</taxon>
        <taxon>Bacilli</taxon>
        <taxon>Bacillales</taxon>
        <taxon>Bacillaceae</taxon>
        <taxon>Bacillus</taxon>
        <taxon>Bacillus cereus group</taxon>
    </lineage>
</organism>
<sequence>MGYEFKLNKNVILIILFLFLFGIVIQLSRSNYLLRLNIGTADMGNKSIKKTSALSAAEAKNFKQDQILVVYDPGDEASKNLEDNISKTLKYMQKVHKKVTTAEMPNDLKDYKSVIIAFGSLEEVNDIDALIDYAANGGSLFLAMRPELTNTFFSIYRKLGIYELGNELENAIGIKMDSDLLLKANNLKIDGKFIYNSSLLVHLDETCRLQASSFKGIPLLWSKSYGKGTIMVQNGTMLADKLNRGLIAGALSYLNEDFIYPIMNSKVVYIDDFPAPFPEGYNKEIYNDYKRNTASFFRDVWWPDIQQTAKKNDVKYTGVLVETYNNRVSGPFKDQIGKENLKIFGRDLLKSGGEIGVHGYNHQSLTMDQKQVKDLGYKAWGSEQDMVESLKEAKEYFDSIFPSYTLRTYVPPSNVLSEEGKKAIKKAIPSIDIFASLYIPDEEKNSYIQEYEVNKQFIELPRLTSDYHYTDVNKWTIANSATMFGSFSHFIHPDDLLDPDRNKGDHWGELYKQFSQMMSDVKSNYPWMKAQTASESADAMKNYEGSKVYINQTQDKINVYINSFAGELDFLLRSDKTIKSTKGCKVEKVSNDRYLVHANANKLEIQLEVKK</sequence>
<accession>A0ABU6N0V5</accession>